<dbReference type="GO" id="GO:0010328">
    <property type="term" value="F:auxin influx transmembrane transporter activity"/>
    <property type="evidence" value="ECO:0007669"/>
    <property type="project" value="UniProtKB-ARBA"/>
</dbReference>
<feature type="domain" description="ABC transmembrane type-1" evidence="13">
    <location>
        <begin position="698"/>
        <end position="984"/>
    </location>
</feature>
<evidence type="ECO:0000256" key="11">
    <source>
        <dbReference type="SAM" id="Phobius"/>
    </source>
</evidence>
<dbReference type="Gene3D" id="1.20.1560.10">
    <property type="entry name" value="ABC transporter type 1, transmembrane domain"/>
    <property type="match status" value="1"/>
</dbReference>
<dbReference type="FunFam" id="3.40.50.300:FF:000066">
    <property type="entry name" value="ABC transporter B family member 1"/>
    <property type="match status" value="2"/>
</dbReference>
<dbReference type="FunFam" id="1.20.1560.10:FF:000009">
    <property type="entry name" value="ABC transporter B family member 1"/>
    <property type="match status" value="1"/>
</dbReference>
<dbReference type="AlphaFoldDB" id="A0ABD2ZT91"/>
<keyword evidence="5" id="KW-0677">Repeat</keyword>
<sequence>MQENNPVSPTLEQTQKSAKANERSFSLFMLFMYADGVDILLMVFGSMCAIGNGLSQPIMAILFGGLVDTFNAADHQHMIQEVLPVSFKMLYLAIGAGIAALLQVLCWTITGRRQATRLQDLYLKSLLRQEIAFFDTEMTMGQVIGMTSSDAIIIQEAISDKMGKSIQLMSTFLGGFLFAFARGWFLSLVLCSMIPSLVIVGGITTTIISKMSIHQQVASSEARDIVEETVGAIRTVSSLTAEKEAIVKYAKKLKRVHDFSMRQGLVSGVGLGIVSFIVFSGYGLAIWYGSKLILEKDYKGGQVISILIALVYSGMALGQSSSCVNALALGQAAASKMFETIERKSKIDPDDSSGIIIENIKGEIEFKHVYFRYPARPNSKVFSGLSLHIPSGTHMALVGKSGSGKSTIINLLERFYDPDAGEVLIDGINVKKLQLRWLREKIGLVSQEPVLFATTIRENILYGKENATEDEINKALEISSAAAFINDLPQGLDTMVGKRGAQLSGGQKQRIAIARLIVKDPKIFLLDEVTSALDIKTEKATYSEIFKISSRLTTIIVTHNLSSVENVDSIAVMHQGKIVEQGTHEELIRDKDGHYSKLFFTQEKNEDESSKQLHGESSMVNETVDKFDDPLSFTQSFASKSSSSTTYSFGRSGNISARVSCMENERKRENTYETYEKHRKVSVEWLANLSKDVFPVLLVGTISAIVHGVAFPIFGFLFSTAIKTFYEPPSVQKKDSSHWALMYVVLGIITFLAVLAQNYSFGAASSKLIKRLSLLSFENIVNQKICWFDDPSNSSGAVVARLSNDASTLQSLLSNGLALLVQNMATVIAGLLIAFMENWMLALILVALLSLLALQSLFETKLLKRFATHAELMHVEQSQVASDAIGSIRTVTSICAENKVIDLYKEKSGTKMMHWIRLGIIRSLVFGISQFAFYSTNALCFYIGAILVQLKTTTVPELFKVYLALIASAAGITEASAMALDIKKATALASSICTVFANIQRNNSSKMGITVKNIVGDIEFKSVSFAYPSRPNVKVLKDISLSISAGKTVVFVGESGNGKSTLISLVERFYNVSSGCILLDAIEIRKYNVKWLRQHIGLVSQEPILFNDTIRSNIAYGKEEDTIEDEIVKAAKLANAHNFISSLPEGYNTFVGQCGVQLSGGQKQRIAIARAIVKYPKILLLDEATSSLDADSEKVVQDALNQVMVSKTTMVVTHRLSTIRETDTIAFLRNGVIVEKGRHDELIKIAQGAYASLFAHHLNHST</sequence>
<comment type="caution">
    <text evidence="14">The sequence shown here is derived from an EMBL/GenBank/DDBJ whole genome shotgun (WGS) entry which is preliminary data.</text>
</comment>
<dbReference type="InterPro" id="IPR003593">
    <property type="entry name" value="AAA+_ATPase"/>
</dbReference>
<evidence type="ECO:0000256" key="6">
    <source>
        <dbReference type="ARBA" id="ARBA00022741"/>
    </source>
</evidence>
<accession>A0ABD2ZT91</accession>
<keyword evidence="4 11" id="KW-0812">Transmembrane</keyword>
<evidence type="ECO:0000259" key="13">
    <source>
        <dbReference type="PROSITE" id="PS50929"/>
    </source>
</evidence>
<dbReference type="InterPro" id="IPR017871">
    <property type="entry name" value="ABC_transporter-like_CS"/>
</dbReference>
<feature type="transmembrane region" description="Helical" evidence="11">
    <location>
        <begin position="839"/>
        <end position="858"/>
    </location>
</feature>
<evidence type="ECO:0000313" key="14">
    <source>
        <dbReference type="EMBL" id="KAL3522614.1"/>
    </source>
</evidence>
<organism evidence="14 15">
    <name type="scientific">Cinchona calisaya</name>
    <dbReference type="NCBI Taxonomy" id="153742"/>
    <lineage>
        <taxon>Eukaryota</taxon>
        <taxon>Viridiplantae</taxon>
        <taxon>Streptophyta</taxon>
        <taxon>Embryophyta</taxon>
        <taxon>Tracheophyta</taxon>
        <taxon>Spermatophyta</taxon>
        <taxon>Magnoliopsida</taxon>
        <taxon>eudicotyledons</taxon>
        <taxon>Gunneridae</taxon>
        <taxon>Pentapetalae</taxon>
        <taxon>asterids</taxon>
        <taxon>lamiids</taxon>
        <taxon>Gentianales</taxon>
        <taxon>Rubiaceae</taxon>
        <taxon>Cinchonoideae</taxon>
        <taxon>Cinchoneae</taxon>
        <taxon>Cinchona</taxon>
    </lineage>
</organism>
<name>A0ABD2ZT91_9GENT</name>
<dbReference type="InterPro" id="IPR027417">
    <property type="entry name" value="P-loop_NTPase"/>
</dbReference>
<evidence type="ECO:0000256" key="7">
    <source>
        <dbReference type="ARBA" id="ARBA00022840"/>
    </source>
</evidence>
<dbReference type="Proteomes" id="UP001630127">
    <property type="component" value="Unassembled WGS sequence"/>
</dbReference>
<evidence type="ECO:0000313" key="15">
    <source>
        <dbReference type="Proteomes" id="UP001630127"/>
    </source>
</evidence>
<dbReference type="PANTHER" id="PTHR43394">
    <property type="entry name" value="ATP-DEPENDENT PERMEASE MDL1, MITOCHONDRIAL"/>
    <property type="match status" value="1"/>
</dbReference>
<dbReference type="CDD" id="cd18578">
    <property type="entry name" value="ABC_6TM_Pgp_ABCB1_D2_like"/>
    <property type="match status" value="1"/>
</dbReference>
<dbReference type="SUPFAM" id="SSF52540">
    <property type="entry name" value="P-loop containing nucleoside triphosphate hydrolases"/>
    <property type="match status" value="2"/>
</dbReference>
<dbReference type="PROSITE" id="PS50929">
    <property type="entry name" value="ABC_TM1F"/>
    <property type="match status" value="2"/>
</dbReference>
<dbReference type="InterPro" id="IPR011527">
    <property type="entry name" value="ABC1_TM_dom"/>
</dbReference>
<proteinExistence type="inferred from homology"/>
<reference evidence="14 15" key="1">
    <citation type="submission" date="2024-11" db="EMBL/GenBank/DDBJ databases">
        <title>A near-complete genome assembly of Cinchona calisaya.</title>
        <authorList>
            <person name="Lian D.C."/>
            <person name="Zhao X.W."/>
            <person name="Wei L."/>
        </authorList>
    </citation>
    <scope>NUCLEOTIDE SEQUENCE [LARGE SCALE GENOMIC DNA]</scope>
    <source>
        <tissue evidence="14">Nenye</tissue>
    </source>
</reference>
<feature type="transmembrane region" description="Helical" evidence="11">
    <location>
        <begin position="959"/>
        <end position="980"/>
    </location>
</feature>
<dbReference type="InterPro" id="IPR039421">
    <property type="entry name" value="Type_1_exporter"/>
</dbReference>
<feature type="transmembrane region" description="Helical" evidence="11">
    <location>
        <begin position="739"/>
        <end position="761"/>
    </location>
</feature>
<dbReference type="Pfam" id="PF00664">
    <property type="entry name" value="ABC_membrane"/>
    <property type="match status" value="2"/>
</dbReference>
<dbReference type="PROSITE" id="PS50893">
    <property type="entry name" value="ABC_TRANSPORTER_2"/>
    <property type="match status" value="2"/>
</dbReference>
<feature type="transmembrane region" description="Helical" evidence="11">
    <location>
        <begin position="193"/>
        <end position="213"/>
    </location>
</feature>
<keyword evidence="15" id="KW-1185">Reference proteome</keyword>
<dbReference type="GO" id="GO:0010329">
    <property type="term" value="F:auxin efflux transmembrane transporter activity"/>
    <property type="evidence" value="ECO:0007669"/>
    <property type="project" value="UniProtKB-ARBA"/>
</dbReference>
<evidence type="ECO:0000256" key="3">
    <source>
        <dbReference type="ARBA" id="ARBA00022448"/>
    </source>
</evidence>
<dbReference type="PANTHER" id="PTHR43394:SF16">
    <property type="entry name" value="ABC TRANSPORTER B FAMILY MEMBER 4-LIKE ISOFORM X1"/>
    <property type="match status" value="1"/>
</dbReference>
<keyword evidence="3" id="KW-0813">Transport</keyword>
<evidence type="ECO:0000256" key="8">
    <source>
        <dbReference type="ARBA" id="ARBA00022989"/>
    </source>
</evidence>
<keyword evidence="7" id="KW-0067">ATP-binding</keyword>
<feature type="transmembrane region" description="Helical" evidence="11">
    <location>
        <begin position="89"/>
        <end position="109"/>
    </location>
</feature>
<feature type="transmembrane region" description="Helical" evidence="11">
    <location>
        <begin position="920"/>
        <end position="947"/>
    </location>
</feature>
<feature type="transmembrane region" description="Helical" evidence="11">
    <location>
        <begin position="264"/>
        <end position="288"/>
    </location>
</feature>
<dbReference type="PROSITE" id="PS00211">
    <property type="entry name" value="ABC_TRANSPORTER_1"/>
    <property type="match status" value="2"/>
</dbReference>
<keyword evidence="8 11" id="KW-1133">Transmembrane helix</keyword>
<comment type="subcellular location">
    <subcellularLocation>
        <location evidence="1">Cell membrane</location>
        <topology evidence="1">Multi-pass membrane protein</topology>
    </subcellularLocation>
</comment>
<feature type="domain" description="ABC transporter" evidence="12">
    <location>
        <begin position="364"/>
        <end position="600"/>
    </location>
</feature>
<feature type="domain" description="ABC transmembrane type-1" evidence="13">
    <location>
        <begin position="43"/>
        <end position="329"/>
    </location>
</feature>
<protein>
    <submittedName>
        <fullName evidence="14">Uncharacterized protein</fullName>
    </submittedName>
</protein>
<dbReference type="CDD" id="cd18577">
    <property type="entry name" value="ABC_6TM_Pgp_ABCB1_D1_like"/>
    <property type="match status" value="1"/>
</dbReference>
<feature type="transmembrane region" description="Helical" evidence="11">
    <location>
        <begin position="300"/>
        <end position="318"/>
    </location>
</feature>
<evidence type="ECO:0000256" key="5">
    <source>
        <dbReference type="ARBA" id="ARBA00022737"/>
    </source>
</evidence>
<evidence type="ECO:0000256" key="2">
    <source>
        <dbReference type="ARBA" id="ARBA00007577"/>
    </source>
</evidence>
<evidence type="ECO:0000256" key="1">
    <source>
        <dbReference type="ARBA" id="ARBA00004651"/>
    </source>
</evidence>
<dbReference type="EMBL" id="JBJUIK010000007">
    <property type="protein sequence ID" value="KAL3522614.1"/>
    <property type="molecule type" value="Genomic_DNA"/>
</dbReference>
<evidence type="ECO:0000256" key="10">
    <source>
        <dbReference type="ARBA" id="ARBA00023180"/>
    </source>
</evidence>
<dbReference type="GO" id="GO:0005524">
    <property type="term" value="F:ATP binding"/>
    <property type="evidence" value="ECO:0007669"/>
    <property type="project" value="UniProtKB-KW"/>
</dbReference>
<dbReference type="CDD" id="cd03249">
    <property type="entry name" value="ABC_MTABC3_MDL1_MDL2"/>
    <property type="match status" value="1"/>
</dbReference>
<dbReference type="Pfam" id="PF00005">
    <property type="entry name" value="ABC_tran"/>
    <property type="match status" value="2"/>
</dbReference>
<dbReference type="SMART" id="SM00382">
    <property type="entry name" value="AAA"/>
    <property type="match status" value="2"/>
</dbReference>
<evidence type="ECO:0000259" key="12">
    <source>
        <dbReference type="PROSITE" id="PS50893"/>
    </source>
</evidence>
<gene>
    <name evidence="14" type="ORF">ACH5RR_015448</name>
</gene>
<dbReference type="GO" id="GO:0005886">
    <property type="term" value="C:plasma membrane"/>
    <property type="evidence" value="ECO:0007669"/>
    <property type="project" value="UniProtKB-SubCell"/>
</dbReference>
<comment type="similarity">
    <text evidence="2">Belongs to the ABC transporter superfamily. ABCB family. Multidrug resistance exporter (TC 3.A.1.201) subfamily.</text>
</comment>
<dbReference type="Gene3D" id="3.40.50.300">
    <property type="entry name" value="P-loop containing nucleotide triphosphate hydrolases"/>
    <property type="match status" value="2"/>
</dbReference>
<evidence type="ECO:0000256" key="4">
    <source>
        <dbReference type="ARBA" id="ARBA00022692"/>
    </source>
</evidence>
<evidence type="ECO:0000256" key="9">
    <source>
        <dbReference type="ARBA" id="ARBA00023136"/>
    </source>
</evidence>
<feature type="domain" description="ABC transporter" evidence="12">
    <location>
        <begin position="1018"/>
        <end position="1255"/>
    </location>
</feature>
<feature type="transmembrane region" description="Helical" evidence="11">
    <location>
        <begin position="696"/>
        <end position="719"/>
    </location>
</feature>
<keyword evidence="9 11" id="KW-0472">Membrane</keyword>
<dbReference type="InterPro" id="IPR003439">
    <property type="entry name" value="ABC_transporter-like_ATP-bd"/>
</dbReference>
<dbReference type="InterPro" id="IPR036640">
    <property type="entry name" value="ABC1_TM_sf"/>
</dbReference>
<feature type="transmembrane region" description="Helical" evidence="11">
    <location>
        <begin position="812"/>
        <end position="833"/>
    </location>
</feature>
<keyword evidence="6" id="KW-0547">Nucleotide-binding</keyword>
<keyword evidence="10" id="KW-0325">Glycoprotein</keyword>
<feature type="transmembrane region" description="Helical" evidence="11">
    <location>
        <begin position="168"/>
        <end position="187"/>
    </location>
</feature>
<dbReference type="SUPFAM" id="SSF90123">
    <property type="entry name" value="ABC transporter transmembrane region"/>
    <property type="match status" value="2"/>
</dbReference>